<protein>
    <recommendedName>
        <fullName evidence="4">Cytochrome P450</fullName>
    </recommendedName>
</protein>
<dbReference type="GO" id="GO:0005506">
    <property type="term" value="F:iron ion binding"/>
    <property type="evidence" value="ECO:0007669"/>
    <property type="project" value="InterPro"/>
</dbReference>
<reference evidence="3" key="1">
    <citation type="submission" date="2014-03" db="EMBL/GenBank/DDBJ databases">
        <authorList>
            <person name="Aksoy S."/>
            <person name="Warren W."/>
            <person name="Wilson R.K."/>
        </authorList>
    </citation>
    <scope>NUCLEOTIDE SEQUENCE [LARGE SCALE GENOMIC DNA]</scope>
    <source>
        <strain evidence="3">IAEA</strain>
    </source>
</reference>
<dbReference type="STRING" id="37001.A0A1A9X3H2"/>
<reference evidence="2" key="2">
    <citation type="submission" date="2020-05" db="UniProtKB">
        <authorList>
            <consortium name="EnsemblMetazoa"/>
        </authorList>
    </citation>
    <scope>IDENTIFICATION</scope>
    <source>
        <strain evidence="2">IAEA</strain>
    </source>
</reference>
<dbReference type="AlphaFoldDB" id="A0A1A9X3H2"/>
<dbReference type="GO" id="GO:0020037">
    <property type="term" value="F:heme binding"/>
    <property type="evidence" value="ECO:0007669"/>
    <property type="project" value="InterPro"/>
</dbReference>
<dbReference type="InterPro" id="IPR036396">
    <property type="entry name" value="Cyt_P450_sf"/>
</dbReference>
<dbReference type="VEuPathDB" id="VectorBase:GBRI042992"/>
<dbReference type="GO" id="GO:0016705">
    <property type="term" value="F:oxidoreductase activity, acting on paired donors, with incorporation or reduction of molecular oxygen"/>
    <property type="evidence" value="ECO:0007669"/>
    <property type="project" value="InterPro"/>
</dbReference>
<organism evidence="2 3">
    <name type="scientific">Glossina brevipalpis</name>
    <dbReference type="NCBI Taxonomy" id="37001"/>
    <lineage>
        <taxon>Eukaryota</taxon>
        <taxon>Metazoa</taxon>
        <taxon>Ecdysozoa</taxon>
        <taxon>Arthropoda</taxon>
        <taxon>Hexapoda</taxon>
        <taxon>Insecta</taxon>
        <taxon>Pterygota</taxon>
        <taxon>Neoptera</taxon>
        <taxon>Endopterygota</taxon>
        <taxon>Diptera</taxon>
        <taxon>Brachycera</taxon>
        <taxon>Muscomorpha</taxon>
        <taxon>Hippoboscoidea</taxon>
        <taxon>Glossinidae</taxon>
        <taxon>Glossina</taxon>
    </lineage>
</organism>
<keyword evidence="1" id="KW-0503">Monooxygenase</keyword>
<dbReference type="Gene3D" id="1.10.630.10">
    <property type="entry name" value="Cytochrome P450"/>
    <property type="match status" value="1"/>
</dbReference>
<evidence type="ECO:0008006" key="4">
    <source>
        <dbReference type="Google" id="ProtNLM"/>
    </source>
</evidence>
<evidence type="ECO:0000313" key="3">
    <source>
        <dbReference type="Proteomes" id="UP000091820"/>
    </source>
</evidence>
<evidence type="ECO:0000313" key="2">
    <source>
        <dbReference type="EnsemblMetazoa" id="GBRI042992-PA"/>
    </source>
</evidence>
<name>A0A1A9X3H2_9MUSC</name>
<keyword evidence="3" id="KW-1185">Reference proteome</keyword>
<dbReference type="EnsemblMetazoa" id="GBRI042992-RA">
    <property type="protein sequence ID" value="GBRI042992-PA"/>
    <property type="gene ID" value="GBRI042992"/>
</dbReference>
<dbReference type="Proteomes" id="UP000091820">
    <property type="component" value="Unassembled WGS sequence"/>
</dbReference>
<accession>A0A1A9X3H2</accession>
<evidence type="ECO:0000256" key="1">
    <source>
        <dbReference type="ARBA" id="ARBA00023033"/>
    </source>
</evidence>
<sequence>MCVGRRFAEIELYTLLAKIFRKYKVEYNYGELIYEVNSTYIPKSPLNFKLTLRDSQ</sequence>
<keyword evidence="1" id="KW-0560">Oxidoreductase</keyword>
<dbReference type="GO" id="GO:0004497">
    <property type="term" value="F:monooxygenase activity"/>
    <property type="evidence" value="ECO:0007669"/>
    <property type="project" value="UniProtKB-KW"/>
</dbReference>
<proteinExistence type="predicted"/>
<dbReference type="SUPFAM" id="SSF48264">
    <property type="entry name" value="Cytochrome P450"/>
    <property type="match status" value="1"/>
</dbReference>